<evidence type="ECO:0000313" key="3">
    <source>
        <dbReference type="Proteomes" id="UP000317494"/>
    </source>
</evidence>
<dbReference type="Proteomes" id="UP000317494">
    <property type="component" value="Unassembled WGS sequence"/>
</dbReference>
<dbReference type="AlphaFoldDB" id="A0A507DPI2"/>
<protein>
    <submittedName>
        <fullName evidence="2">Uncharacterized protein</fullName>
    </submittedName>
</protein>
<dbReference type="EMBL" id="QEAN01000014">
    <property type="protein sequence ID" value="TPX53592.1"/>
    <property type="molecule type" value="Genomic_DNA"/>
</dbReference>
<dbReference type="VEuPathDB" id="FungiDB:SeMB42_g00686"/>
<accession>A0A507DPI2</accession>
<sequence>MAGLRLRAGERKRGGHGPITDISRSLTCLSFLLNSTTSNSVLCIDQEVGKTLGGVKNCEKGSNHHSFSSNKIVTCLLVTELRLIDKPNDALSVLTNQGWMDPRDPSAGDGMTSVDNGRRVA</sequence>
<comment type="caution">
    <text evidence="2">The sequence shown here is derived from an EMBL/GenBank/DDBJ whole genome shotgun (WGS) entry which is preliminary data.</text>
</comment>
<reference evidence="2 3" key="1">
    <citation type="journal article" date="2019" name="Sci. Rep.">
        <title>Comparative genomics of chytrid fungi reveal insights into the obligate biotrophic and pathogenic lifestyle of Synchytrium endobioticum.</title>
        <authorList>
            <person name="van de Vossenberg B.T.L.H."/>
            <person name="Warris S."/>
            <person name="Nguyen H.D.T."/>
            <person name="van Gent-Pelzer M.P.E."/>
            <person name="Joly D.L."/>
            <person name="van de Geest H.C."/>
            <person name="Bonants P.J.M."/>
            <person name="Smith D.S."/>
            <person name="Levesque C.A."/>
            <person name="van der Lee T.A.J."/>
        </authorList>
    </citation>
    <scope>NUCLEOTIDE SEQUENCE [LARGE SCALE GENOMIC DNA]</scope>
    <source>
        <strain evidence="2 3">MB42</strain>
    </source>
</reference>
<keyword evidence="3" id="KW-1185">Reference proteome</keyword>
<gene>
    <name evidence="2" type="ORF">SeMB42_g00686</name>
</gene>
<name>A0A507DPI2_9FUNG</name>
<proteinExistence type="predicted"/>
<evidence type="ECO:0000313" key="2">
    <source>
        <dbReference type="EMBL" id="TPX53592.1"/>
    </source>
</evidence>
<evidence type="ECO:0000256" key="1">
    <source>
        <dbReference type="SAM" id="MobiDB-lite"/>
    </source>
</evidence>
<feature type="region of interest" description="Disordered" evidence="1">
    <location>
        <begin position="96"/>
        <end position="121"/>
    </location>
</feature>
<organism evidence="2 3">
    <name type="scientific">Synchytrium endobioticum</name>
    <dbReference type="NCBI Taxonomy" id="286115"/>
    <lineage>
        <taxon>Eukaryota</taxon>
        <taxon>Fungi</taxon>
        <taxon>Fungi incertae sedis</taxon>
        <taxon>Chytridiomycota</taxon>
        <taxon>Chytridiomycota incertae sedis</taxon>
        <taxon>Chytridiomycetes</taxon>
        <taxon>Synchytriales</taxon>
        <taxon>Synchytriaceae</taxon>
        <taxon>Synchytrium</taxon>
    </lineage>
</organism>